<protein>
    <submittedName>
        <fullName evidence="2">L-ascorbate metabolism protein UlaG, beta-lactamase superfamily</fullName>
    </submittedName>
</protein>
<name>A0A1I2IM06_9BACT</name>
<keyword evidence="3" id="KW-1185">Reference proteome</keyword>
<dbReference type="AlphaFoldDB" id="A0A1I2IM06"/>
<sequence length="374" mass="42366">MSKIMTISIILLALLILAIIFLVVLNPSFGGSLKGERLKRIEQSPHATNGKFQNPLPTPVQTDDVPYLKLIKEFASISNNRVPQTPIKTHPIDLNQFGLPTEKIQVSWLGHSTVLLNIDGLTILTDPVFSIRTSPFSFVGTKAFPYTHNYNWDKLPKIDLIIISHDHYDHLDYKAIKQLKDKQTVFLTTLGVGAHLERWGIAPDRITELDWWEGFQFTAKIKITATPARHFSGRGLTNRFSTLWASWVIQGPSQNVFFGADSGYFPGFKQIGKRFGPFDFAMLECGQYSPYWPLIHMAPEETYQAAKDLQAKALLPIHWGKYKLSIHPWTEPVERLLQAATDNVLTIATPEVGQVFPLGSPYPSKHWWIKSEAY</sequence>
<dbReference type="Gene3D" id="3.60.15.10">
    <property type="entry name" value="Ribonuclease Z/Hydroxyacylglutathione hydrolase-like"/>
    <property type="match status" value="1"/>
</dbReference>
<dbReference type="Pfam" id="PF12706">
    <property type="entry name" value="Lactamase_B_2"/>
    <property type="match status" value="1"/>
</dbReference>
<dbReference type="InterPro" id="IPR001279">
    <property type="entry name" value="Metallo-B-lactamas"/>
</dbReference>
<dbReference type="InterPro" id="IPR036866">
    <property type="entry name" value="RibonucZ/Hydroxyglut_hydro"/>
</dbReference>
<dbReference type="GO" id="GO:0005737">
    <property type="term" value="C:cytoplasm"/>
    <property type="evidence" value="ECO:0007669"/>
    <property type="project" value="TreeGrafter"/>
</dbReference>
<dbReference type="SUPFAM" id="SSF56281">
    <property type="entry name" value="Metallo-hydrolase/oxidoreductase"/>
    <property type="match status" value="1"/>
</dbReference>
<gene>
    <name evidence="2" type="ORF">SAMN05216283_10663</name>
</gene>
<evidence type="ECO:0000259" key="1">
    <source>
        <dbReference type="Pfam" id="PF12706"/>
    </source>
</evidence>
<dbReference type="GO" id="GO:0070290">
    <property type="term" value="F:N-acylphosphatidylethanolamine-specific phospholipase D activity"/>
    <property type="evidence" value="ECO:0007669"/>
    <property type="project" value="InterPro"/>
</dbReference>
<dbReference type="STRING" id="655355.SAMN05216283_10663"/>
<accession>A0A1I2IM06</accession>
<dbReference type="Proteomes" id="UP000198964">
    <property type="component" value="Unassembled WGS sequence"/>
</dbReference>
<dbReference type="RefSeq" id="WP_093920198.1">
    <property type="nucleotide sequence ID" value="NZ_FONW01000006.1"/>
</dbReference>
<organism evidence="2 3">
    <name type="scientific">Sunxiuqinia elliptica</name>
    <dbReference type="NCBI Taxonomy" id="655355"/>
    <lineage>
        <taxon>Bacteria</taxon>
        <taxon>Pseudomonadati</taxon>
        <taxon>Bacteroidota</taxon>
        <taxon>Bacteroidia</taxon>
        <taxon>Marinilabiliales</taxon>
        <taxon>Prolixibacteraceae</taxon>
        <taxon>Sunxiuqinia</taxon>
    </lineage>
</organism>
<dbReference type="InterPro" id="IPR024884">
    <property type="entry name" value="NAPE-PLD"/>
</dbReference>
<evidence type="ECO:0000313" key="3">
    <source>
        <dbReference type="Proteomes" id="UP000198964"/>
    </source>
</evidence>
<reference evidence="2 3" key="1">
    <citation type="submission" date="2016-10" db="EMBL/GenBank/DDBJ databases">
        <authorList>
            <person name="de Groot N.N."/>
        </authorList>
    </citation>
    <scope>NUCLEOTIDE SEQUENCE [LARGE SCALE GENOMIC DNA]</scope>
    <source>
        <strain evidence="2 3">CGMCC 1.9156</strain>
    </source>
</reference>
<dbReference type="PANTHER" id="PTHR15032">
    <property type="entry name" value="N-ACYL-PHOSPHATIDYLETHANOLAMINE-HYDROLYZING PHOSPHOLIPASE D"/>
    <property type="match status" value="1"/>
</dbReference>
<evidence type="ECO:0000313" key="2">
    <source>
        <dbReference type="EMBL" id="SFF42067.1"/>
    </source>
</evidence>
<dbReference type="PIRSF" id="PIRSF038896">
    <property type="entry name" value="NAPE-PLD"/>
    <property type="match status" value="1"/>
</dbReference>
<dbReference type="PANTHER" id="PTHR15032:SF4">
    <property type="entry name" value="N-ACYL-PHOSPHATIDYLETHANOLAMINE-HYDROLYZING PHOSPHOLIPASE D"/>
    <property type="match status" value="1"/>
</dbReference>
<proteinExistence type="predicted"/>
<dbReference type="GO" id="GO:0008270">
    <property type="term" value="F:zinc ion binding"/>
    <property type="evidence" value="ECO:0007669"/>
    <property type="project" value="InterPro"/>
</dbReference>
<feature type="domain" description="Metallo-beta-lactamase" evidence="1">
    <location>
        <begin position="123"/>
        <end position="319"/>
    </location>
</feature>
<dbReference type="EMBL" id="FONW01000006">
    <property type="protein sequence ID" value="SFF42067.1"/>
    <property type="molecule type" value="Genomic_DNA"/>
</dbReference>